<reference evidence="8" key="1">
    <citation type="journal article" date="2019" name="bioRxiv">
        <title>The Genome of the Zebra Mussel, Dreissena polymorpha: A Resource for Invasive Species Research.</title>
        <authorList>
            <person name="McCartney M.A."/>
            <person name="Auch B."/>
            <person name="Kono T."/>
            <person name="Mallez S."/>
            <person name="Zhang Y."/>
            <person name="Obille A."/>
            <person name="Becker A."/>
            <person name="Abrahante J.E."/>
            <person name="Garbe J."/>
            <person name="Badalamenti J.P."/>
            <person name="Herman A."/>
            <person name="Mangelson H."/>
            <person name="Liachko I."/>
            <person name="Sullivan S."/>
            <person name="Sone E.D."/>
            <person name="Koren S."/>
            <person name="Silverstein K.A.T."/>
            <person name="Beckman K.B."/>
            <person name="Gohl D.M."/>
        </authorList>
    </citation>
    <scope>NUCLEOTIDE SEQUENCE</scope>
    <source>
        <strain evidence="8">Duluth1</strain>
        <tissue evidence="8">Whole animal</tissue>
    </source>
</reference>
<sequence length="403" mass="45095">MHVKINIAVVIITCMHLAKQSIAGVTADNMTLHLEKTFLNYDTRVRPLVDDQSDAVDVEVDFHLLDFMLGVEKLETTAFLEISWTDQILAKQWHNAGVPELMIPQSDIWLPDLALQNGFKTLSGLGNSFYNVKVNKEGKVTWRPYHVFNSACTIDVTYFPFDKTTCDLKFIVWSNPKSLLKAHIKTGIIMDGFSPNSEWEVVSTTAVNVETDTSTGVTFSIFMKRKPLFYLVNILIPVIMLAALNPFVFALPASSGEKTGFAVTAFLAFAVFLTVISAELPTTSDDISTFSAYLFITTFLSALISMVTITELRLFVRKDDVPIPLGIAKFTKTIRGMKLRTCCSKYGGYIRGLTIEEIKRRLDCDVTWSDVVDAIDFVLFWVFLFLIAAVTTACYYIAVKSAL</sequence>
<feature type="transmembrane region" description="Helical" evidence="5">
    <location>
        <begin position="228"/>
        <end position="248"/>
    </location>
</feature>
<keyword evidence="5" id="KW-0407">Ion channel</keyword>
<dbReference type="InterPro" id="IPR006201">
    <property type="entry name" value="Neur_channel"/>
</dbReference>
<feature type="domain" description="Neurotransmitter-gated ion-channel ligand-binding" evidence="6">
    <location>
        <begin position="34"/>
        <end position="227"/>
    </location>
</feature>
<dbReference type="GO" id="GO:0004888">
    <property type="term" value="F:transmembrane signaling receptor activity"/>
    <property type="evidence" value="ECO:0007669"/>
    <property type="project" value="InterPro"/>
</dbReference>
<dbReference type="Gene3D" id="2.70.170.10">
    <property type="entry name" value="Neurotransmitter-gated ion-channel ligand-binding domain"/>
    <property type="match status" value="1"/>
</dbReference>
<comment type="similarity">
    <text evidence="5">Belongs to the ligand-gated ion channel (TC 1.A.9) family.</text>
</comment>
<feature type="domain" description="Neurotransmitter-gated ion-channel transmembrane" evidence="7">
    <location>
        <begin position="234"/>
        <end position="318"/>
    </location>
</feature>
<dbReference type="InterPro" id="IPR006202">
    <property type="entry name" value="Neur_chan_lig-bd"/>
</dbReference>
<proteinExistence type="inferred from homology"/>
<name>A0A9D4EY58_DREPO</name>
<dbReference type="Pfam" id="PF02931">
    <property type="entry name" value="Neur_chan_LBD"/>
    <property type="match status" value="1"/>
</dbReference>
<dbReference type="AlphaFoldDB" id="A0A9D4EY58"/>
<dbReference type="InterPro" id="IPR036734">
    <property type="entry name" value="Neur_chan_lig-bd_sf"/>
</dbReference>
<reference evidence="8" key="2">
    <citation type="submission" date="2020-11" db="EMBL/GenBank/DDBJ databases">
        <authorList>
            <person name="McCartney M.A."/>
            <person name="Auch B."/>
            <person name="Kono T."/>
            <person name="Mallez S."/>
            <person name="Becker A."/>
            <person name="Gohl D.M."/>
            <person name="Silverstein K.A.T."/>
            <person name="Koren S."/>
            <person name="Bechman K.B."/>
            <person name="Herman A."/>
            <person name="Abrahante J.E."/>
            <person name="Garbe J."/>
        </authorList>
    </citation>
    <scope>NUCLEOTIDE SEQUENCE</scope>
    <source>
        <strain evidence="8">Duluth1</strain>
        <tissue evidence="8">Whole animal</tissue>
    </source>
</reference>
<evidence type="ECO:0000256" key="1">
    <source>
        <dbReference type="ARBA" id="ARBA00004141"/>
    </source>
</evidence>
<dbReference type="PROSITE" id="PS00236">
    <property type="entry name" value="NEUROTR_ION_CHANNEL"/>
    <property type="match status" value="1"/>
</dbReference>
<dbReference type="InterPro" id="IPR006029">
    <property type="entry name" value="Neurotrans-gated_channel_TM"/>
</dbReference>
<keyword evidence="5" id="KW-0813">Transport</keyword>
<evidence type="ECO:0000313" key="8">
    <source>
        <dbReference type="EMBL" id="KAH3787844.1"/>
    </source>
</evidence>
<protein>
    <submittedName>
        <fullName evidence="8">Uncharacterized protein</fullName>
    </submittedName>
</protein>
<dbReference type="SUPFAM" id="SSF90112">
    <property type="entry name" value="Neurotransmitter-gated ion-channel transmembrane pore"/>
    <property type="match status" value="1"/>
</dbReference>
<comment type="subcellular location">
    <subcellularLocation>
        <location evidence="1">Membrane</location>
        <topology evidence="1">Multi-pass membrane protein</topology>
    </subcellularLocation>
</comment>
<dbReference type="PANTHER" id="PTHR18945">
    <property type="entry name" value="NEUROTRANSMITTER GATED ION CHANNEL"/>
    <property type="match status" value="1"/>
</dbReference>
<dbReference type="Pfam" id="PF02932">
    <property type="entry name" value="Neur_chan_memb"/>
    <property type="match status" value="1"/>
</dbReference>
<evidence type="ECO:0000259" key="7">
    <source>
        <dbReference type="Pfam" id="PF02932"/>
    </source>
</evidence>
<keyword evidence="3 5" id="KW-1133">Transmembrane helix</keyword>
<dbReference type="SUPFAM" id="SSF63712">
    <property type="entry name" value="Nicotinic receptor ligand binding domain-like"/>
    <property type="match status" value="1"/>
</dbReference>
<organism evidence="8 9">
    <name type="scientific">Dreissena polymorpha</name>
    <name type="common">Zebra mussel</name>
    <name type="synonym">Mytilus polymorpha</name>
    <dbReference type="NCBI Taxonomy" id="45954"/>
    <lineage>
        <taxon>Eukaryota</taxon>
        <taxon>Metazoa</taxon>
        <taxon>Spiralia</taxon>
        <taxon>Lophotrochozoa</taxon>
        <taxon>Mollusca</taxon>
        <taxon>Bivalvia</taxon>
        <taxon>Autobranchia</taxon>
        <taxon>Heteroconchia</taxon>
        <taxon>Euheterodonta</taxon>
        <taxon>Imparidentia</taxon>
        <taxon>Neoheterodontei</taxon>
        <taxon>Myida</taxon>
        <taxon>Dreissenoidea</taxon>
        <taxon>Dreissenidae</taxon>
        <taxon>Dreissena</taxon>
    </lineage>
</organism>
<feature type="transmembrane region" description="Helical" evidence="5">
    <location>
        <begin position="260"/>
        <end position="278"/>
    </location>
</feature>
<keyword evidence="9" id="KW-1185">Reference proteome</keyword>
<evidence type="ECO:0000256" key="5">
    <source>
        <dbReference type="RuleBase" id="RU000687"/>
    </source>
</evidence>
<dbReference type="CDD" id="cd19051">
    <property type="entry name" value="LGIC_TM_cation"/>
    <property type="match status" value="1"/>
</dbReference>
<dbReference type="InterPro" id="IPR018000">
    <property type="entry name" value="Neurotransmitter_ion_chnl_CS"/>
</dbReference>
<dbReference type="GO" id="GO:0005230">
    <property type="term" value="F:extracellular ligand-gated monoatomic ion channel activity"/>
    <property type="evidence" value="ECO:0007669"/>
    <property type="project" value="InterPro"/>
</dbReference>
<dbReference type="CDD" id="cd18989">
    <property type="entry name" value="LGIC_ECD_cation"/>
    <property type="match status" value="1"/>
</dbReference>
<dbReference type="InterPro" id="IPR036719">
    <property type="entry name" value="Neuro-gated_channel_TM_sf"/>
</dbReference>
<comment type="caution">
    <text evidence="8">The sequence shown here is derived from an EMBL/GenBank/DDBJ whole genome shotgun (WGS) entry which is preliminary data.</text>
</comment>
<keyword evidence="2 5" id="KW-0812">Transmembrane</keyword>
<evidence type="ECO:0000256" key="4">
    <source>
        <dbReference type="ARBA" id="ARBA00023136"/>
    </source>
</evidence>
<dbReference type="GO" id="GO:0016020">
    <property type="term" value="C:membrane"/>
    <property type="evidence" value="ECO:0007669"/>
    <property type="project" value="UniProtKB-SubCell"/>
</dbReference>
<dbReference type="FunFam" id="2.70.170.10:FF:000028">
    <property type="entry name" value="AcetylCholine Receptor"/>
    <property type="match status" value="1"/>
</dbReference>
<dbReference type="PRINTS" id="PR00252">
    <property type="entry name" value="NRIONCHANNEL"/>
</dbReference>
<feature type="transmembrane region" description="Helical" evidence="5">
    <location>
        <begin position="378"/>
        <end position="398"/>
    </location>
</feature>
<gene>
    <name evidence="8" type="ORF">DPMN_165974</name>
</gene>
<evidence type="ECO:0000259" key="6">
    <source>
        <dbReference type="Pfam" id="PF02931"/>
    </source>
</evidence>
<dbReference type="Gene3D" id="1.20.58.390">
    <property type="entry name" value="Neurotransmitter-gated ion-channel transmembrane domain"/>
    <property type="match status" value="1"/>
</dbReference>
<feature type="transmembrane region" description="Helical" evidence="5">
    <location>
        <begin position="290"/>
        <end position="309"/>
    </location>
</feature>
<evidence type="ECO:0000313" key="9">
    <source>
        <dbReference type="Proteomes" id="UP000828390"/>
    </source>
</evidence>
<evidence type="ECO:0000256" key="3">
    <source>
        <dbReference type="ARBA" id="ARBA00022989"/>
    </source>
</evidence>
<dbReference type="OrthoDB" id="6135891at2759"/>
<dbReference type="Proteomes" id="UP000828390">
    <property type="component" value="Unassembled WGS sequence"/>
</dbReference>
<dbReference type="EMBL" id="JAIWYP010000008">
    <property type="protein sequence ID" value="KAH3787844.1"/>
    <property type="molecule type" value="Genomic_DNA"/>
</dbReference>
<dbReference type="InterPro" id="IPR038050">
    <property type="entry name" value="Neuro_actylchol_rec"/>
</dbReference>
<evidence type="ECO:0000256" key="2">
    <source>
        <dbReference type="ARBA" id="ARBA00022692"/>
    </source>
</evidence>
<keyword evidence="5" id="KW-0406">Ion transport</keyword>
<accession>A0A9D4EY58</accession>
<keyword evidence="4 5" id="KW-0472">Membrane</keyword>